<evidence type="ECO:0000256" key="2">
    <source>
        <dbReference type="ARBA" id="ARBA00022737"/>
    </source>
</evidence>
<keyword evidence="2" id="KW-0677">Repeat</keyword>
<dbReference type="PANTHER" id="PTHR47874:SF4">
    <property type="entry name" value="EXPRESSED PROTEIN"/>
    <property type="match status" value="1"/>
</dbReference>
<dbReference type="AlphaFoldDB" id="A0ABD3E9E0"/>
<evidence type="ECO:0000256" key="1">
    <source>
        <dbReference type="ARBA" id="ARBA00007626"/>
    </source>
</evidence>
<keyword evidence="5" id="KW-1185">Reference proteome</keyword>
<comment type="caution">
    <text evidence="4">The sequence shown here is derived from an EMBL/GenBank/DDBJ whole genome shotgun (WGS) entry which is preliminary data.</text>
</comment>
<reference evidence="5" key="1">
    <citation type="journal article" date="2024" name="IScience">
        <title>Strigolactones Initiate the Formation of Haustorium-like Structures in Castilleja.</title>
        <authorList>
            <person name="Buerger M."/>
            <person name="Peterson D."/>
            <person name="Chory J."/>
        </authorList>
    </citation>
    <scope>NUCLEOTIDE SEQUENCE [LARGE SCALE GENOMIC DNA]</scope>
</reference>
<proteinExistence type="inferred from homology"/>
<dbReference type="PANTHER" id="PTHR47874">
    <property type="entry name" value="EXPRESSED PROTEIN"/>
    <property type="match status" value="1"/>
</dbReference>
<dbReference type="EMBL" id="JAVIJP010000007">
    <property type="protein sequence ID" value="KAL3650837.1"/>
    <property type="molecule type" value="Genomic_DNA"/>
</dbReference>
<name>A0ABD3E9E0_9LAMI</name>
<dbReference type="PROSITE" id="PS51375">
    <property type="entry name" value="PPR"/>
    <property type="match status" value="1"/>
</dbReference>
<evidence type="ECO:0000256" key="3">
    <source>
        <dbReference type="PROSITE-ProRule" id="PRU00708"/>
    </source>
</evidence>
<dbReference type="InterPro" id="IPR011990">
    <property type="entry name" value="TPR-like_helical_dom_sf"/>
</dbReference>
<evidence type="ECO:0000313" key="4">
    <source>
        <dbReference type="EMBL" id="KAL3650837.1"/>
    </source>
</evidence>
<dbReference type="InterPro" id="IPR002885">
    <property type="entry name" value="PPR_rpt"/>
</dbReference>
<dbReference type="Pfam" id="PF13812">
    <property type="entry name" value="PPR_3"/>
    <property type="match status" value="1"/>
</dbReference>
<organism evidence="4 5">
    <name type="scientific">Castilleja foliolosa</name>
    <dbReference type="NCBI Taxonomy" id="1961234"/>
    <lineage>
        <taxon>Eukaryota</taxon>
        <taxon>Viridiplantae</taxon>
        <taxon>Streptophyta</taxon>
        <taxon>Embryophyta</taxon>
        <taxon>Tracheophyta</taxon>
        <taxon>Spermatophyta</taxon>
        <taxon>Magnoliopsida</taxon>
        <taxon>eudicotyledons</taxon>
        <taxon>Gunneridae</taxon>
        <taxon>Pentapetalae</taxon>
        <taxon>asterids</taxon>
        <taxon>lamiids</taxon>
        <taxon>Lamiales</taxon>
        <taxon>Orobanchaceae</taxon>
        <taxon>Pedicularideae</taxon>
        <taxon>Castillejinae</taxon>
        <taxon>Castilleja</taxon>
    </lineage>
</organism>
<protein>
    <recommendedName>
        <fullName evidence="6">Pentatricopeptide repeat-containing protein</fullName>
    </recommendedName>
</protein>
<evidence type="ECO:0000313" key="5">
    <source>
        <dbReference type="Proteomes" id="UP001632038"/>
    </source>
</evidence>
<feature type="repeat" description="PPR" evidence="3">
    <location>
        <begin position="210"/>
        <end position="244"/>
    </location>
</feature>
<evidence type="ECO:0008006" key="6">
    <source>
        <dbReference type="Google" id="ProtNLM"/>
    </source>
</evidence>
<dbReference type="Proteomes" id="UP001632038">
    <property type="component" value="Unassembled WGS sequence"/>
</dbReference>
<accession>A0ABD3E9E0</accession>
<gene>
    <name evidence="4" type="ORF">CASFOL_007240</name>
</gene>
<dbReference type="InterPro" id="IPR044179">
    <property type="entry name" value="PPR5-like"/>
</dbReference>
<sequence length="420" mass="47268">MAATIFRAKISSPFTVGRRRLARLFTNQNRDSASASSTDIPLLQKLLKAPISSIQATLDSELSHDSTEFPSAALLSSLNTSAPHKANLVIEWKLEKLTKDDKKNHDCYAHLVSLCEKIRNLQIALFIFTSMEARGIKPTPSVFNALISTSLSSGNLLTALSLFEIMKGSDDKRPNSDTYNAFISSYAKLGNKNATESWVAAKKAAGFSTDAQTYGFLIQCCIKSKSYEDAQNYFDETMLAGLMPNESAFQNMLLMYCQLRNRFRVKEILRLLPNSKWRIDLNVAKRVLVFYQELGVVEELEELIVILTEADQTSAVLSLVYCSLIRLYADKDRLDDVEYAVGRMLKNGGSFSCEEDVEKVICCYFRKEAYDRLDLFLACTKDYYKLTRSIYDLLGAGYRRAGLLEKLNVLVSEMKLAGFK</sequence>
<dbReference type="Gene3D" id="1.25.40.10">
    <property type="entry name" value="Tetratricopeptide repeat domain"/>
    <property type="match status" value="1"/>
</dbReference>
<comment type="similarity">
    <text evidence="1">Belongs to the PPR family. P subfamily.</text>
</comment>
<dbReference type="Pfam" id="PF01535">
    <property type="entry name" value="PPR"/>
    <property type="match status" value="3"/>
</dbReference>